<feature type="region of interest" description="Disordered" evidence="1">
    <location>
        <begin position="1"/>
        <end position="58"/>
    </location>
</feature>
<dbReference type="EMBL" id="CP061035">
    <property type="protein sequence ID" value="QQV76628.1"/>
    <property type="molecule type" value="Genomic_DNA"/>
</dbReference>
<name>A0A974NTS4_9SPHN</name>
<keyword evidence="3" id="KW-1185">Reference proteome</keyword>
<evidence type="ECO:0000256" key="1">
    <source>
        <dbReference type="SAM" id="MobiDB-lite"/>
    </source>
</evidence>
<dbReference type="Proteomes" id="UP000595894">
    <property type="component" value="Chromosome"/>
</dbReference>
<evidence type="ECO:0000313" key="3">
    <source>
        <dbReference type="Proteomes" id="UP000595894"/>
    </source>
</evidence>
<sequence length="58" mass="5993">MTDATDGKNGEQAGSTEKDAEKVKEIAERAGGGSNKESDLGSNEDIDQIGGQAHDRSS</sequence>
<accession>A0A974NTS4</accession>
<dbReference type="RefSeq" id="WP_202092147.1">
    <property type="nucleotide sequence ID" value="NZ_CP061035.1"/>
</dbReference>
<evidence type="ECO:0000313" key="2">
    <source>
        <dbReference type="EMBL" id="QQV76628.1"/>
    </source>
</evidence>
<reference evidence="3" key="1">
    <citation type="submission" date="2020-09" db="EMBL/GenBank/DDBJ databases">
        <title>Sphingomonas sp., a new species isolated from pork steak.</title>
        <authorList>
            <person name="Heidler von Heilborn D."/>
        </authorList>
    </citation>
    <scope>NUCLEOTIDE SEQUENCE [LARGE SCALE GENOMIC DNA]</scope>
</reference>
<dbReference type="KEGG" id="sari:H5J25_14460"/>
<gene>
    <name evidence="2" type="ORF">H5J25_14460</name>
</gene>
<protein>
    <submittedName>
        <fullName evidence="2">Uncharacterized protein</fullName>
    </submittedName>
</protein>
<dbReference type="AlphaFoldDB" id="A0A974NTS4"/>
<organism evidence="2 3">
    <name type="scientific">Sphingomonas aliaeris</name>
    <dbReference type="NCBI Taxonomy" id="2759526"/>
    <lineage>
        <taxon>Bacteria</taxon>
        <taxon>Pseudomonadati</taxon>
        <taxon>Pseudomonadota</taxon>
        <taxon>Alphaproteobacteria</taxon>
        <taxon>Sphingomonadales</taxon>
        <taxon>Sphingomonadaceae</taxon>
        <taxon>Sphingomonas</taxon>
    </lineage>
</organism>
<proteinExistence type="predicted"/>
<feature type="compositionally biased region" description="Basic and acidic residues" evidence="1">
    <location>
        <begin position="16"/>
        <end position="28"/>
    </location>
</feature>